<name>A0A6G0TTE6_APHGL</name>
<comment type="caution">
    <text evidence="6">The sequence shown here is derived from an EMBL/GenBank/DDBJ whole genome shotgun (WGS) entry which is preliminary data.</text>
</comment>
<dbReference type="PANTHER" id="PTHR44809">
    <property type="match status" value="1"/>
</dbReference>
<organism evidence="6 7">
    <name type="scientific">Aphis glycines</name>
    <name type="common">Soybean aphid</name>
    <dbReference type="NCBI Taxonomy" id="307491"/>
    <lineage>
        <taxon>Eukaryota</taxon>
        <taxon>Metazoa</taxon>
        <taxon>Ecdysozoa</taxon>
        <taxon>Arthropoda</taxon>
        <taxon>Hexapoda</taxon>
        <taxon>Insecta</taxon>
        <taxon>Pterygota</taxon>
        <taxon>Neoptera</taxon>
        <taxon>Paraneoptera</taxon>
        <taxon>Hemiptera</taxon>
        <taxon>Sternorrhyncha</taxon>
        <taxon>Aphidomorpha</taxon>
        <taxon>Aphidoidea</taxon>
        <taxon>Aphididae</taxon>
        <taxon>Aphidini</taxon>
        <taxon>Aphis</taxon>
        <taxon>Aphis</taxon>
    </lineage>
</organism>
<feature type="domain" description="DUF1736" evidence="5">
    <location>
        <begin position="2"/>
        <end position="55"/>
    </location>
</feature>
<accession>A0A6G0TTE6</accession>
<feature type="transmembrane region" description="Helical" evidence="4">
    <location>
        <begin position="103"/>
        <end position="119"/>
    </location>
</feature>
<dbReference type="InterPro" id="IPR052943">
    <property type="entry name" value="TMTC_O-mannosyl-trnsfr"/>
</dbReference>
<keyword evidence="1" id="KW-0677">Repeat</keyword>
<protein>
    <recommendedName>
        <fullName evidence="5">DUF1736 domain-containing protein</fullName>
    </recommendedName>
</protein>
<dbReference type="EMBL" id="VYZN01000018">
    <property type="protein sequence ID" value="KAE9537421.1"/>
    <property type="molecule type" value="Genomic_DNA"/>
</dbReference>
<feature type="transmembrane region" description="Helical" evidence="4">
    <location>
        <begin position="7"/>
        <end position="25"/>
    </location>
</feature>
<feature type="transmembrane region" description="Helical" evidence="4">
    <location>
        <begin position="131"/>
        <end position="153"/>
    </location>
</feature>
<evidence type="ECO:0000256" key="4">
    <source>
        <dbReference type="SAM" id="Phobius"/>
    </source>
</evidence>
<evidence type="ECO:0000259" key="5">
    <source>
        <dbReference type="Pfam" id="PF08409"/>
    </source>
</evidence>
<evidence type="ECO:0000256" key="3">
    <source>
        <dbReference type="ARBA" id="ARBA00023136"/>
    </source>
</evidence>
<feature type="transmembrane region" description="Helical" evidence="4">
    <location>
        <begin position="75"/>
        <end position="97"/>
    </location>
</feature>
<evidence type="ECO:0000256" key="2">
    <source>
        <dbReference type="ARBA" id="ARBA00022803"/>
    </source>
</evidence>
<keyword evidence="4" id="KW-0812">Transmembrane</keyword>
<dbReference type="Pfam" id="PF08409">
    <property type="entry name" value="TMTC_DUF1736"/>
    <property type="match status" value="1"/>
</dbReference>
<gene>
    <name evidence="6" type="ORF">AGLY_006444</name>
</gene>
<dbReference type="InterPro" id="IPR013618">
    <property type="entry name" value="TMTC_DUF1736"/>
</dbReference>
<keyword evidence="4" id="KW-1133">Transmembrane helix</keyword>
<proteinExistence type="predicted"/>
<sequence>MFYRFLSYSYVAAFNLWLMLCPSALSHDWQMNSLPLVTSLDDIRNIGTCIAAAFLLCTTCKILSDIDTQKHSPQVLAVLLLIIPYIPASNLLVTVGFVVAERVLYIPSMGLILLCIYGLQTLLNHKKASNWVVITTKFFVGFTLSVFVARTVLRNSDWMSRPTIIKAGLKTLPHNAKMHYNWANYQRDVGDTQTAVNHYREALR</sequence>
<dbReference type="OrthoDB" id="418153at2759"/>
<evidence type="ECO:0000313" key="6">
    <source>
        <dbReference type="EMBL" id="KAE9537421.1"/>
    </source>
</evidence>
<dbReference type="PANTHER" id="PTHR44809:SF1">
    <property type="entry name" value="PROTEIN O-MANNOSYL-TRANSFERASE TMTC1"/>
    <property type="match status" value="1"/>
</dbReference>
<evidence type="ECO:0000313" key="7">
    <source>
        <dbReference type="Proteomes" id="UP000475862"/>
    </source>
</evidence>
<keyword evidence="2" id="KW-0802">TPR repeat</keyword>
<dbReference type="Proteomes" id="UP000475862">
    <property type="component" value="Unassembled WGS sequence"/>
</dbReference>
<reference evidence="6 7" key="1">
    <citation type="submission" date="2019-08" db="EMBL/GenBank/DDBJ databases">
        <title>The genome of the soybean aphid Biotype 1, its phylome, world population structure and adaptation to the North American continent.</title>
        <authorList>
            <person name="Giordano R."/>
            <person name="Donthu R.K."/>
            <person name="Hernandez A.G."/>
            <person name="Wright C.L."/>
            <person name="Zimin A.V."/>
        </authorList>
    </citation>
    <scope>NUCLEOTIDE SEQUENCE [LARGE SCALE GENOMIC DNA]</scope>
    <source>
        <tissue evidence="6">Whole aphids</tissue>
    </source>
</reference>
<dbReference type="AlphaFoldDB" id="A0A6G0TTE6"/>
<keyword evidence="7" id="KW-1185">Reference proteome</keyword>
<keyword evidence="3 4" id="KW-0472">Membrane</keyword>
<evidence type="ECO:0000256" key="1">
    <source>
        <dbReference type="ARBA" id="ARBA00022737"/>
    </source>
</evidence>